<dbReference type="EMBL" id="FNHW01000001">
    <property type="protein sequence ID" value="SDM52044.1"/>
    <property type="molecule type" value="Genomic_DNA"/>
</dbReference>
<evidence type="ECO:0000256" key="1">
    <source>
        <dbReference type="SAM" id="Phobius"/>
    </source>
</evidence>
<keyword evidence="3" id="KW-1185">Reference proteome</keyword>
<gene>
    <name evidence="2" type="ORF">SAMN04488137_0550</name>
</gene>
<organism evidence="2 3">
    <name type="scientific">Fictibacillus solisalsi</name>
    <dbReference type="NCBI Taxonomy" id="459525"/>
    <lineage>
        <taxon>Bacteria</taxon>
        <taxon>Bacillati</taxon>
        <taxon>Bacillota</taxon>
        <taxon>Bacilli</taxon>
        <taxon>Bacillales</taxon>
        <taxon>Fictibacillaceae</taxon>
        <taxon>Fictibacillus</taxon>
    </lineage>
</organism>
<name>A0A1G9TXC6_9BACL</name>
<keyword evidence="1" id="KW-0472">Membrane</keyword>
<dbReference type="AlphaFoldDB" id="A0A1G9TXC6"/>
<proteinExistence type="predicted"/>
<feature type="transmembrane region" description="Helical" evidence="1">
    <location>
        <begin position="6"/>
        <end position="22"/>
    </location>
</feature>
<keyword evidence="1" id="KW-1133">Transmembrane helix</keyword>
<evidence type="ECO:0000313" key="3">
    <source>
        <dbReference type="Proteomes" id="UP000199544"/>
    </source>
</evidence>
<accession>A0A1G9TXC6</accession>
<keyword evidence="1" id="KW-0812">Transmembrane</keyword>
<reference evidence="3" key="1">
    <citation type="submission" date="2016-10" db="EMBL/GenBank/DDBJ databases">
        <authorList>
            <person name="Varghese N."/>
            <person name="Submissions S."/>
        </authorList>
    </citation>
    <scope>NUCLEOTIDE SEQUENCE [LARGE SCALE GENOMIC DNA]</scope>
    <source>
        <strain evidence="3">CGMCC 1.6854</strain>
    </source>
</reference>
<sequence length="93" mass="10741">MFVLRLLLGYMLAWAGIFPTILRRSKMRPVQRLSLKTSYMIRLNDTKAQDAIKKEFDSHMFDSVGDVFKTRDSFVEGTGALVNDKEKLFYNTG</sequence>
<dbReference type="STRING" id="459525.SAMN04488137_0550"/>
<dbReference type="Proteomes" id="UP000199544">
    <property type="component" value="Unassembled WGS sequence"/>
</dbReference>
<evidence type="ECO:0000313" key="2">
    <source>
        <dbReference type="EMBL" id="SDM52044.1"/>
    </source>
</evidence>
<protein>
    <submittedName>
        <fullName evidence="2">Uncharacterized protein</fullName>
    </submittedName>
</protein>